<dbReference type="AlphaFoldDB" id="A0A1L9RM19"/>
<name>A0A1L9RM19_ASPWE</name>
<dbReference type="GeneID" id="63753720"/>
<dbReference type="RefSeq" id="XP_040689647.1">
    <property type="nucleotide sequence ID" value="XM_040837872.1"/>
</dbReference>
<dbReference type="InterPro" id="IPR046539">
    <property type="entry name" value="DUF6604"/>
</dbReference>
<gene>
    <name evidence="2" type="ORF">ASPWEDRAFT_533222</name>
</gene>
<feature type="domain" description="DUF6604" evidence="1">
    <location>
        <begin position="66"/>
        <end position="169"/>
    </location>
</feature>
<evidence type="ECO:0000259" key="1">
    <source>
        <dbReference type="Pfam" id="PF20253"/>
    </source>
</evidence>
<accession>A0A1L9RM19</accession>
<reference evidence="3" key="1">
    <citation type="journal article" date="2017" name="Genome Biol.">
        <title>Comparative genomics reveals high biological diversity and specific adaptations in the industrially and medically important fungal genus Aspergillus.</title>
        <authorList>
            <person name="de Vries R.P."/>
            <person name="Riley R."/>
            <person name="Wiebenga A."/>
            <person name="Aguilar-Osorio G."/>
            <person name="Amillis S."/>
            <person name="Uchima C.A."/>
            <person name="Anderluh G."/>
            <person name="Asadollahi M."/>
            <person name="Askin M."/>
            <person name="Barry K."/>
            <person name="Battaglia E."/>
            <person name="Bayram O."/>
            <person name="Benocci T."/>
            <person name="Braus-Stromeyer S.A."/>
            <person name="Caldana C."/>
            <person name="Canovas D."/>
            <person name="Cerqueira G.C."/>
            <person name="Chen F."/>
            <person name="Chen W."/>
            <person name="Choi C."/>
            <person name="Clum A."/>
            <person name="Dos Santos R.A."/>
            <person name="Damasio A.R."/>
            <person name="Diallinas G."/>
            <person name="Emri T."/>
            <person name="Fekete E."/>
            <person name="Flipphi M."/>
            <person name="Freyberg S."/>
            <person name="Gallo A."/>
            <person name="Gournas C."/>
            <person name="Habgood R."/>
            <person name="Hainaut M."/>
            <person name="Harispe M.L."/>
            <person name="Henrissat B."/>
            <person name="Hilden K.S."/>
            <person name="Hope R."/>
            <person name="Hossain A."/>
            <person name="Karabika E."/>
            <person name="Karaffa L."/>
            <person name="Karanyi Z."/>
            <person name="Krasevec N."/>
            <person name="Kuo A."/>
            <person name="Kusch H."/>
            <person name="LaButti K."/>
            <person name="Lagendijk E.L."/>
            <person name="Lapidus A."/>
            <person name="Levasseur A."/>
            <person name="Lindquist E."/>
            <person name="Lipzen A."/>
            <person name="Logrieco A.F."/>
            <person name="MacCabe A."/>
            <person name="Maekelae M.R."/>
            <person name="Malavazi I."/>
            <person name="Melin P."/>
            <person name="Meyer V."/>
            <person name="Mielnichuk N."/>
            <person name="Miskei M."/>
            <person name="Molnar A.P."/>
            <person name="Mule G."/>
            <person name="Ngan C.Y."/>
            <person name="Orejas M."/>
            <person name="Orosz E."/>
            <person name="Ouedraogo J.P."/>
            <person name="Overkamp K.M."/>
            <person name="Park H.-S."/>
            <person name="Perrone G."/>
            <person name="Piumi F."/>
            <person name="Punt P.J."/>
            <person name="Ram A.F."/>
            <person name="Ramon A."/>
            <person name="Rauscher S."/>
            <person name="Record E."/>
            <person name="Riano-Pachon D.M."/>
            <person name="Robert V."/>
            <person name="Roehrig J."/>
            <person name="Ruller R."/>
            <person name="Salamov A."/>
            <person name="Salih N.S."/>
            <person name="Samson R.A."/>
            <person name="Sandor E."/>
            <person name="Sanguinetti M."/>
            <person name="Schuetze T."/>
            <person name="Sepcic K."/>
            <person name="Shelest E."/>
            <person name="Sherlock G."/>
            <person name="Sophianopoulou V."/>
            <person name="Squina F.M."/>
            <person name="Sun H."/>
            <person name="Susca A."/>
            <person name="Todd R.B."/>
            <person name="Tsang A."/>
            <person name="Unkles S.E."/>
            <person name="van de Wiele N."/>
            <person name="van Rossen-Uffink D."/>
            <person name="Oliveira J.V."/>
            <person name="Vesth T.C."/>
            <person name="Visser J."/>
            <person name="Yu J.-H."/>
            <person name="Zhou M."/>
            <person name="Andersen M.R."/>
            <person name="Archer D.B."/>
            <person name="Baker S.E."/>
            <person name="Benoit I."/>
            <person name="Brakhage A.A."/>
            <person name="Braus G.H."/>
            <person name="Fischer R."/>
            <person name="Frisvad J.C."/>
            <person name="Goldman G.H."/>
            <person name="Houbraken J."/>
            <person name="Oakley B."/>
            <person name="Pocsi I."/>
            <person name="Scazzocchio C."/>
            <person name="Seiboth B."/>
            <person name="vanKuyk P.A."/>
            <person name="Wortman J."/>
            <person name="Dyer P.S."/>
            <person name="Grigoriev I.V."/>
        </authorList>
    </citation>
    <scope>NUCLEOTIDE SEQUENCE [LARGE SCALE GENOMIC DNA]</scope>
    <source>
        <strain evidence="3">DTO 134E9</strain>
    </source>
</reference>
<evidence type="ECO:0000313" key="2">
    <source>
        <dbReference type="EMBL" id="OJJ35971.1"/>
    </source>
</evidence>
<dbReference type="Pfam" id="PF20253">
    <property type="entry name" value="DUF6604"/>
    <property type="match status" value="1"/>
</dbReference>
<organism evidence="2 3">
    <name type="scientific">Aspergillus wentii DTO 134E9</name>
    <dbReference type="NCBI Taxonomy" id="1073089"/>
    <lineage>
        <taxon>Eukaryota</taxon>
        <taxon>Fungi</taxon>
        <taxon>Dikarya</taxon>
        <taxon>Ascomycota</taxon>
        <taxon>Pezizomycotina</taxon>
        <taxon>Eurotiomycetes</taxon>
        <taxon>Eurotiomycetidae</taxon>
        <taxon>Eurotiales</taxon>
        <taxon>Aspergillaceae</taxon>
        <taxon>Aspergillus</taxon>
        <taxon>Aspergillus subgen. Cremei</taxon>
    </lineage>
</organism>
<sequence length="275" mass="30802">MPSRTDGLRASCTPPRVGQTVRCIRNTRHLSTGGVPDPFVFVRQIETEEIEEVCSYVTTEIASSITRKNGYTCLEDEHTGSDGEEDVSESLDELIQASTPVDSASDEEDSDLEDDHLGENIKLTIFVYTLDAICAQLKDYWTQAADGEMSIILAAFLPTTAISGIQRTVQGMYRIVPDHEIFLKKWFYFRVLKKTKLRFPDMAACFDSDCDLFAEKDGVYNYWYTLRDLRESFENRTAPSDAGKPRSPMGVIMNPAEEEDLLASNSNAMDGKDTG</sequence>
<dbReference type="VEuPathDB" id="FungiDB:ASPWEDRAFT_533222"/>
<dbReference type="EMBL" id="KV878212">
    <property type="protein sequence ID" value="OJJ35971.1"/>
    <property type="molecule type" value="Genomic_DNA"/>
</dbReference>
<evidence type="ECO:0000313" key="3">
    <source>
        <dbReference type="Proteomes" id="UP000184383"/>
    </source>
</evidence>
<dbReference type="Proteomes" id="UP000184383">
    <property type="component" value="Unassembled WGS sequence"/>
</dbReference>
<keyword evidence="3" id="KW-1185">Reference proteome</keyword>
<protein>
    <recommendedName>
        <fullName evidence="1">DUF6604 domain-containing protein</fullName>
    </recommendedName>
</protein>
<proteinExistence type="predicted"/>